<dbReference type="GO" id="GO:0004556">
    <property type="term" value="F:alpha-amylase activity"/>
    <property type="evidence" value="ECO:0007669"/>
    <property type="project" value="TreeGrafter"/>
</dbReference>
<feature type="region of interest" description="Disordered" evidence="2">
    <location>
        <begin position="314"/>
        <end position="336"/>
    </location>
</feature>
<feature type="compositionally biased region" description="Polar residues" evidence="2">
    <location>
        <begin position="55"/>
        <end position="78"/>
    </location>
</feature>
<proteinExistence type="inferred from homology"/>
<dbReference type="AlphaFoldDB" id="A0A1H1TE26"/>
<feature type="region of interest" description="Disordered" evidence="2">
    <location>
        <begin position="1"/>
        <end position="94"/>
    </location>
</feature>
<evidence type="ECO:0000259" key="3">
    <source>
        <dbReference type="SMART" id="SM00642"/>
    </source>
</evidence>
<organism evidence="4 5">
    <name type="scientific">Actinopolymorpha singaporensis</name>
    <dbReference type="NCBI Taxonomy" id="117157"/>
    <lineage>
        <taxon>Bacteria</taxon>
        <taxon>Bacillati</taxon>
        <taxon>Actinomycetota</taxon>
        <taxon>Actinomycetes</taxon>
        <taxon>Propionibacteriales</taxon>
        <taxon>Actinopolymorphaceae</taxon>
        <taxon>Actinopolymorpha</taxon>
    </lineage>
</organism>
<feature type="compositionally biased region" description="Low complexity" evidence="2">
    <location>
        <begin position="7"/>
        <end position="23"/>
    </location>
</feature>
<evidence type="ECO:0000313" key="4">
    <source>
        <dbReference type="EMBL" id="SDS58206.1"/>
    </source>
</evidence>
<dbReference type="OrthoDB" id="9043248at2"/>
<evidence type="ECO:0000256" key="2">
    <source>
        <dbReference type="SAM" id="MobiDB-lite"/>
    </source>
</evidence>
<dbReference type="CDD" id="cd11332">
    <property type="entry name" value="AmyAc_OligoGlu_TS"/>
    <property type="match status" value="1"/>
</dbReference>
<dbReference type="PANTHER" id="PTHR10357">
    <property type="entry name" value="ALPHA-AMYLASE FAMILY MEMBER"/>
    <property type="match status" value="1"/>
</dbReference>
<dbReference type="Gene3D" id="3.20.20.80">
    <property type="entry name" value="Glycosidases"/>
    <property type="match status" value="2"/>
</dbReference>
<feature type="region of interest" description="Disordered" evidence="2">
    <location>
        <begin position="434"/>
        <end position="461"/>
    </location>
</feature>
<evidence type="ECO:0000256" key="1">
    <source>
        <dbReference type="ARBA" id="ARBA00008061"/>
    </source>
</evidence>
<evidence type="ECO:0000313" key="5">
    <source>
        <dbReference type="Proteomes" id="UP000198983"/>
    </source>
</evidence>
<sequence>MRTSQRTSTAVAAADTTPATSPTHRNVTRSTHRRCTLPPTRESLAPLPTTVPALETSTLQPTASRADQHATVDTSAPAGTTSFESSRDSSTLDSLVSSSVGSQWWRRAVVYQVYVRSFCDADGDGVGDLAGVVEKLPYLAGLGVDGLWLNPFYASPGHDHGYDVADHCAVDPAYGSLECFDHLVEAAHGHGIRVILDVVPNHASIAHPWFADALAAGPGSPQRARFHFADGRGPGGQLPPNNWRSIFGGPAWTRISEPDGSPGQWYLHTFAAEQPDWNWTHPDVPAHFEQVLSFWLDRGVDGFRIDVAQGLHKKPGLPDHPDAAADEATGDPVNPHAWNQPAVHQVWRSWRALVETYTAADGRDRLLIGEVGLTDPAAVADYTRPGELHHTFCFPFAHATFDAQAYRRVIDTALAHHPGGVAWVANNHDLPRAVTRHTPTTTSTTTEQDGSNGTGEEGLPAGADPAQIGLARARAQAALMLALPGAVYLYQGEELGLPDVLDLPETVLKDPMYHRSNGTRPGRDGCRVPLPWTTNPDHHHGFSPPATTTPAWLPQPPTWADLAADTQHHTTTSTLNLYRQALALRRTIPDLTTHTLTIHNNTPPGLLALTRGTHLTTYTNTTHHPIPTPHPHPGQPILTTHPTPHPPDTIPPNTTVWYHHDNPTDAVSTDAVSTDDAVTEAI</sequence>
<dbReference type="EMBL" id="LT629732">
    <property type="protein sequence ID" value="SDS58206.1"/>
    <property type="molecule type" value="Genomic_DNA"/>
</dbReference>
<dbReference type="PANTHER" id="PTHR10357:SF179">
    <property type="entry name" value="NEUTRAL AND BASIC AMINO ACID TRANSPORT PROTEIN RBAT"/>
    <property type="match status" value="1"/>
</dbReference>
<dbReference type="Pfam" id="PF00128">
    <property type="entry name" value="Alpha-amylase"/>
    <property type="match status" value="2"/>
</dbReference>
<comment type="similarity">
    <text evidence="1">Belongs to the glycosyl hydrolase 13 family.</text>
</comment>
<feature type="region of interest" description="Disordered" evidence="2">
    <location>
        <begin position="539"/>
        <end position="558"/>
    </location>
</feature>
<dbReference type="InterPro" id="IPR017853">
    <property type="entry name" value="GH"/>
</dbReference>
<feature type="compositionally biased region" description="Basic residues" evidence="2">
    <location>
        <begin position="26"/>
        <end position="35"/>
    </location>
</feature>
<reference evidence="4 5" key="1">
    <citation type="submission" date="2016-10" db="EMBL/GenBank/DDBJ databases">
        <authorList>
            <person name="de Groot N.N."/>
        </authorList>
    </citation>
    <scope>NUCLEOTIDE SEQUENCE [LARGE SCALE GENOMIC DNA]</scope>
    <source>
        <strain evidence="4 5">DSM 22024</strain>
    </source>
</reference>
<dbReference type="Gene3D" id="3.90.400.10">
    <property type="entry name" value="Oligo-1,6-glucosidase, Domain 2"/>
    <property type="match status" value="1"/>
</dbReference>
<dbReference type="InterPro" id="IPR045857">
    <property type="entry name" value="O16G_dom_2"/>
</dbReference>
<dbReference type="Proteomes" id="UP000198983">
    <property type="component" value="Chromosome I"/>
</dbReference>
<feature type="compositionally biased region" description="Low complexity" evidence="2">
    <location>
        <begin position="79"/>
        <end position="94"/>
    </location>
</feature>
<keyword evidence="5" id="KW-1185">Reference proteome</keyword>
<name>A0A1H1TE26_9ACTN</name>
<dbReference type="STRING" id="117157.SAMN04489717_3155"/>
<dbReference type="SMART" id="SM00642">
    <property type="entry name" value="Aamy"/>
    <property type="match status" value="1"/>
</dbReference>
<dbReference type="SUPFAM" id="SSF51445">
    <property type="entry name" value="(Trans)glycosidases"/>
    <property type="match status" value="1"/>
</dbReference>
<feature type="compositionally biased region" description="Low complexity" evidence="2">
    <location>
        <begin position="436"/>
        <end position="446"/>
    </location>
</feature>
<feature type="domain" description="Glycosyl hydrolase family 13 catalytic" evidence="3">
    <location>
        <begin position="112"/>
        <end position="527"/>
    </location>
</feature>
<dbReference type="GO" id="GO:0009313">
    <property type="term" value="P:oligosaccharide catabolic process"/>
    <property type="evidence" value="ECO:0007669"/>
    <property type="project" value="TreeGrafter"/>
</dbReference>
<dbReference type="InterPro" id="IPR006047">
    <property type="entry name" value="GH13_cat_dom"/>
</dbReference>
<accession>A0A1H1TE26</accession>
<gene>
    <name evidence="4" type="ORF">SAMN04489717_3155</name>
</gene>
<protein>
    <submittedName>
        <fullName evidence="4">Alpha-glucosidase</fullName>
    </submittedName>
</protein>